<dbReference type="GeneID" id="40088150"/>
<reference evidence="1 2" key="1">
    <citation type="submission" date="2017-06" db="EMBL/GenBank/DDBJ databases">
        <authorList>
            <person name="Kim H.J."/>
            <person name="Triplett B.A."/>
        </authorList>
    </citation>
    <scope>NUCLEOTIDE SEQUENCE [LARGE SCALE GENOMIC DNA]</scope>
</reference>
<dbReference type="Proteomes" id="UP000223025">
    <property type="component" value="Segment"/>
</dbReference>
<keyword evidence="2" id="KW-1185">Reference proteome</keyword>
<name>A0A2L0UZI0_9CAUD</name>
<dbReference type="RefSeq" id="YP_009611812.1">
    <property type="nucleotide sequence ID" value="NC_042013.1"/>
</dbReference>
<evidence type="ECO:0000313" key="2">
    <source>
        <dbReference type="Proteomes" id="UP000223025"/>
    </source>
</evidence>
<protein>
    <submittedName>
        <fullName evidence="1">Uncharacterized protein</fullName>
    </submittedName>
</protein>
<proteinExistence type="predicted"/>
<dbReference type="KEGG" id="vg:40088150"/>
<sequence>MAIYKFFREIWDTSSDYGGFWESDYFSEKYFDTTEDEIIAYTKKENDRIVLKRTNELVEAIDVLKSSDKDNLTIENEIKKLLKELIHIEYTPFEKMDSFGWKTVMKEQFVYEKLEVFTLERRRDNNFHSKKV</sequence>
<evidence type="ECO:0000313" key="1">
    <source>
        <dbReference type="EMBL" id="AUZ94931.1"/>
    </source>
</evidence>
<organism evidence="1 2">
    <name type="scientific">Agrobacterium phage Atu_ph07</name>
    <dbReference type="NCBI Taxonomy" id="2024264"/>
    <lineage>
        <taxon>Viruses</taxon>
        <taxon>Duplodnaviria</taxon>
        <taxon>Heunggongvirae</taxon>
        <taxon>Uroviricota</taxon>
        <taxon>Caudoviricetes</taxon>
        <taxon>Polybotosvirus</taxon>
        <taxon>Polybotosvirus Atuph07</taxon>
    </lineage>
</organism>
<accession>A0A2L0UZI0</accession>
<dbReference type="EMBL" id="MF403008">
    <property type="protein sequence ID" value="AUZ94931.1"/>
    <property type="molecule type" value="Genomic_DNA"/>
</dbReference>